<dbReference type="AlphaFoldDB" id="A0A840YCI7"/>
<sequence length="68" mass="7695">MQARRDVGLALRAQDASAEAQARAEVDWAKTALGERGPPWWHDGAPDYNRRFARNTPYAEWYAALPQP</sequence>
<dbReference type="RefSeq" id="WP_343056875.1">
    <property type="nucleotide sequence ID" value="NZ_JACIJF010000004.1"/>
</dbReference>
<comment type="caution">
    <text evidence="1">The sequence shown here is derived from an EMBL/GenBank/DDBJ whole genome shotgun (WGS) entry which is preliminary data.</text>
</comment>
<dbReference type="EMBL" id="JACIJF010000004">
    <property type="protein sequence ID" value="MBB5710564.1"/>
    <property type="molecule type" value="Genomic_DNA"/>
</dbReference>
<reference evidence="1 2" key="1">
    <citation type="submission" date="2020-08" db="EMBL/GenBank/DDBJ databases">
        <title>Genomic Encyclopedia of Type Strains, Phase IV (KMG-IV): sequencing the most valuable type-strain genomes for metagenomic binning, comparative biology and taxonomic classification.</title>
        <authorList>
            <person name="Goeker M."/>
        </authorList>
    </citation>
    <scope>NUCLEOTIDE SEQUENCE [LARGE SCALE GENOMIC DNA]</scope>
    <source>
        <strain evidence="1 2">DSM 26736</strain>
    </source>
</reference>
<protein>
    <submittedName>
        <fullName evidence="1">Uncharacterized protein</fullName>
    </submittedName>
</protein>
<organism evidence="1 2">
    <name type="scientific">Sphingomonas xinjiangensis</name>
    <dbReference type="NCBI Taxonomy" id="643568"/>
    <lineage>
        <taxon>Bacteria</taxon>
        <taxon>Pseudomonadati</taxon>
        <taxon>Pseudomonadota</taxon>
        <taxon>Alphaproteobacteria</taxon>
        <taxon>Sphingomonadales</taxon>
        <taxon>Sphingomonadaceae</taxon>
        <taxon>Sphingomonas</taxon>
    </lineage>
</organism>
<evidence type="ECO:0000313" key="1">
    <source>
        <dbReference type="EMBL" id="MBB5710564.1"/>
    </source>
</evidence>
<name>A0A840YCI7_9SPHN</name>
<evidence type="ECO:0000313" key="2">
    <source>
        <dbReference type="Proteomes" id="UP000527143"/>
    </source>
</evidence>
<gene>
    <name evidence="1" type="ORF">FHT02_001795</name>
</gene>
<keyword evidence="2" id="KW-1185">Reference proteome</keyword>
<dbReference type="Proteomes" id="UP000527143">
    <property type="component" value="Unassembled WGS sequence"/>
</dbReference>
<proteinExistence type="predicted"/>
<accession>A0A840YCI7</accession>